<name>A0A7J8ZW56_9ROSI</name>
<dbReference type="EMBL" id="JABEZV010000007">
    <property type="protein sequence ID" value="MBA0715975.1"/>
    <property type="molecule type" value="Genomic_DNA"/>
</dbReference>
<dbReference type="Proteomes" id="UP000593574">
    <property type="component" value="Unassembled WGS sequence"/>
</dbReference>
<evidence type="ECO:0000313" key="2">
    <source>
        <dbReference type="Proteomes" id="UP000593574"/>
    </source>
</evidence>
<dbReference type="AlphaFoldDB" id="A0A7J8ZW56"/>
<reference evidence="1 2" key="1">
    <citation type="journal article" date="2019" name="Genome Biol. Evol.">
        <title>Insights into the evolution of the New World diploid cottons (Gossypium, subgenus Houzingenia) based on genome sequencing.</title>
        <authorList>
            <person name="Grover C.E."/>
            <person name="Arick M.A. 2nd"/>
            <person name="Thrash A."/>
            <person name="Conover J.L."/>
            <person name="Sanders W.S."/>
            <person name="Peterson D.G."/>
            <person name="Frelichowski J.E."/>
            <person name="Scheffler J.A."/>
            <person name="Scheffler B.E."/>
            <person name="Wendel J.F."/>
        </authorList>
    </citation>
    <scope>NUCLEOTIDE SEQUENCE [LARGE SCALE GENOMIC DNA]</scope>
    <source>
        <strain evidence="1">4</strain>
        <tissue evidence="1">Leaf</tissue>
    </source>
</reference>
<organism evidence="1 2">
    <name type="scientific">Gossypium laxum</name>
    <dbReference type="NCBI Taxonomy" id="34288"/>
    <lineage>
        <taxon>Eukaryota</taxon>
        <taxon>Viridiplantae</taxon>
        <taxon>Streptophyta</taxon>
        <taxon>Embryophyta</taxon>
        <taxon>Tracheophyta</taxon>
        <taxon>Spermatophyta</taxon>
        <taxon>Magnoliopsida</taxon>
        <taxon>eudicotyledons</taxon>
        <taxon>Gunneridae</taxon>
        <taxon>Pentapetalae</taxon>
        <taxon>rosids</taxon>
        <taxon>malvids</taxon>
        <taxon>Malvales</taxon>
        <taxon>Malvaceae</taxon>
        <taxon>Malvoideae</taxon>
        <taxon>Gossypium</taxon>
    </lineage>
</organism>
<evidence type="ECO:0000313" key="1">
    <source>
        <dbReference type="EMBL" id="MBA0715975.1"/>
    </source>
</evidence>
<comment type="caution">
    <text evidence="1">The sequence shown here is derived from an EMBL/GenBank/DDBJ whole genome shotgun (WGS) entry which is preliminary data.</text>
</comment>
<sequence length="28" mass="3248">MAKEAKGRLDQLIIIIFTHLSLCDGFWK</sequence>
<proteinExistence type="predicted"/>
<gene>
    <name evidence="1" type="ORF">Golax_014846</name>
</gene>
<keyword evidence="2" id="KW-1185">Reference proteome</keyword>
<accession>A0A7J8ZW56</accession>
<protein>
    <submittedName>
        <fullName evidence="1">Uncharacterized protein</fullName>
    </submittedName>
</protein>